<dbReference type="GO" id="GO:0003676">
    <property type="term" value="F:nucleic acid binding"/>
    <property type="evidence" value="ECO:0007669"/>
    <property type="project" value="InterPro"/>
</dbReference>
<dbReference type="GO" id="GO:0004523">
    <property type="term" value="F:RNA-DNA hybrid ribonuclease activity"/>
    <property type="evidence" value="ECO:0007669"/>
    <property type="project" value="InterPro"/>
</dbReference>
<organism evidence="2 3">
    <name type="scientific">Raphanus sativus</name>
    <name type="common">Radish</name>
    <name type="synonym">Raphanus raphanistrum var. sativus</name>
    <dbReference type="NCBI Taxonomy" id="3726"/>
    <lineage>
        <taxon>Eukaryota</taxon>
        <taxon>Viridiplantae</taxon>
        <taxon>Streptophyta</taxon>
        <taxon>Embryophyta</taxon>
        <taxon>Tracheophyta</taxon>
        <taxon>Spermatophyta</taxon>
        <taxon>Magnoliopsida</taxon>
        <taxon>eudicotyledons</taxon>
        <taxon>Gunneridae</taxon>
        <taxon>Pentapetalae</taxon>
        <taxon>rosids</taxon>
        <taxon>malvids</taxon>
        <taxon>Brassicales</taxon>
        <taxon>Brassicaceae</taxon>
        <taxon>Brassiceae</taxon>
        <taxon>Raphanus</taxon>
    </lineage>
</organism>
<protein>
    <submittedName>
        <fullName evidence="3">Uncharacterized protein LOC108845072</fullName>
    </submittedName>
</protein>
<sequence length="182" mass="20053">MDLLAHRDPGIPLPDQNLYKAIWFNPSDFGSFAEAFLRSSETTNLQPLGVSDNLFPWICWRVWTARNYKVFENRVSSPAGILSKSIRNAKEWCMAQSPPPTATAPQRLALPPALTSTSVIGYIDAVWQAGSNIAGCGWVFKDHHDECLQQGTKIFNHISSALMAEALAVRSALLNAFEAGFS</sequence>
<dbReference type="InterPro" id="IPR052929">
    <property type="entry name" value="RNase_H-like_EbsB-rel"/>
</dbReference>
<dbReference type="InterPro" id="IPR044730">
    <property type="entry name" value="RNase_H-like_dom_plant"/>
</dbReference>
<dbReference type="OrthoDB" id="1712133at2759"/>
<evidence type="ECO:0000313" key="2">
    <source>
        <dbReference type="Proteomes" id="UP000504610"/>
    </source>
</evidence>
<keyword evidence="2" id="KW-1185">Reference proteome</keyword>
<dbReference type="CDD" id="cd06222">
    <property type="entry name" value="RNase_H_like"/>
    <property type="match status" value="1"/>
</dbReference>
<gene>
    <name evidence="3" type="primary">LOC108845072</name>
</gene>
<dbReference type="Proteomes" id="UP000504610">
    <property type="component" value="Chromosome 3"/>
</dbReference>
<reference evidence="3" key="2">
    <citation type="submission" date="2025-08" db="UniProtKB">
        <authorList>
            <consortium name="RefSeq"/>
        </authorList>
    </citation>
    <scope>IDENTIFICATION</scope>
    <source>
        <tissue evidence="3">Leaf</tissue>
    </source>
</reference>
<dbReference type="AlphaFoldDB" id="A0A9W3DES1"/>
<accession>A0A9W3DES1</accession>
<dbReference type="Pfam" id="PF13456">
    <property type="entry name" value="RVT_3"/>
    <property type="match status" value="1"/>
</dbReference>
<evidence type="ECO:0000313" key="3">
    <source>
        <dbReference type="RefSeq" id="XP_056862237.1"/>
    </source>
</evidence>
<dbReference type="PANTHER" id="PTHR47074">
    <property type="entry name" value="BNAC02G40300D PROTEIN"/>
    <property type="match status" value="1"/>
</dbReference>
<reference evidence="2" key="1">
    <citation type="journal article" date="2019" name="Database">
        <title>The radish genome database (RadishGD): an integrated information resource for radish genomics.</title>
        <authorList>
            <person name="Yu H.J."/>
            <person name="Baek S."/>
            <person name="Lee Y.J."/>
            <person name="Cho A."/>
            <person name="Mun J.H."/>
        </authorList>
    </citation>
    <scope>NUCLEOTIDE SEQUENCE [LARGE SCALE GENOMIC DNA]</scope>
    <source>
        <strain evidence="2">cv. WK10039</strain>
    </source>
</reference>
<evidence type="ECO:0000259" key="1">
    <source>
        <dbReference type="Pfam" id="PF13456"/>
    </source>
</evidence>
<name>A0A9W3DES1_RAPSA</name>
<dbReference type="PANTHER" id="PTHR47074:SF49">
    <property type="entry name" value="POLYNUCLEOTIDYL TRANSFERASE, RIBONUCLEASE H-LIKE SUPERFAMILY PROTEIN"/>
    <property type="match status" value="1"/>
</dbReference>
<dbReference type="InterPro" id="IPR002156">
    <property type="entry name" value="RNaseH_domain"/>
</dbReference>
<feature type="domain" description="RNase H type-1" evidence="1">
    <location>
        <begin position="124"/>
        <end position="181"/>
    </location>
</feature>
<dbReference type="GeneID" id="108845072"/>
<dbReference type="RefSeq" id="XP_056862237.1">
    <property type="nucleotide sequence ID" value="XM_057006257.1"/>
</dbReference>
<dbReference type="KEGG" id="rsz:108845072"/>
<proteinExistence type="predicted"/>